<keyword evidence="4" id="KW-1185">Reference proteome</keyword>
<evidence type="ECO:0000256" key="1">
    <source>
        <dbReference type="SAM" id="Coils"/>
    </source>
</evidence>
<keyword evidence="2" id="KW-0732">Signal</keyword>
<evidence type="ECO:0000313" key="4">
    <source>
        <dbReference type="Proteomes" id="UP000053237"/>
    </source>
</evidence>
<gene>
    <name evidence="3" type="ORF">BN9_068500</name>
</gene>
<dbReference type="AlphaFoldDB" id="A0A024GGZ4"/>
<sequence length="466" mass="52731">MRYIATISILLALASIHCTNSNLAKQDVILFADQKATNLIAFLMYVVRNSERIAMIGFQYHNSPNKIAITDFIRNCGIDLIDKLFFVKNPGEVIEPNKDAQTFITHLSNLASSRDKLVIVCLADIAEFMELVQDKVQFHPRSFAAMYALLSPDITPSGVAMNTSISLKPKKQWHLSGLRVVLIPSDYHHHHEDAPIKMYEESLESFASTLKRRIDEGLVLPGSPILFTHSQLFDHTVDNLAQSGALFLVAVLLTGADEDCQPLHQLRNKANFLEAVQALGGDGSTACIPRLSKIHILEDTLLLSLETFKFLPINGVYPQNQLSILNRNYIELLRILQKNIQALHHLQLHISKLGAMTLSKDEKVSYQLVQTRLKKLQEALVETERVMRSENAMNVIKSVTKLAEINRNIRAQKEKKLLQLEQKLEELTRGSDMEEFARRWDKINAKMQKDSHLEDEAIGSSHHAEF</sequence>
<dbReference type="Proteomes" id="UP000053237">
    <property type="component" value="Unassembled WGS sequence"/>
</dbReference>
<protein>
    <recommendedName>
        <fullName evidence="5">VWFA domain-containing protein</fullName>
    </recommendedName>
</protein>
<comment type="caution">
    <text evidence="3">The sequence shown here is derived from an EMBL/GenBank/DDBJ whole genome shotgun (WGS) entry which is preliminary data.</text>
</comment>
<evidence type="ECO:0000313" key="3">
    <source>
        <dbReference type="EMBL" id="CCI45940.1"/>
    </source>
</evidence>
<proteinExistence type="predicted"/>
<keyword evidence="1" id="KW-0175">Coiled coil</keyword>
<reference evidence="3 4" key="1">
    <citation type="submission" date="2012-05" db="EMBL/GenBank/DDBJ databases">
        <title>Recombination and specialization in a pathogen metapopulation.</title>
        <authorList>
            <person name="Gardiner A."/>
            <person name="Kemen E."/>
            <person name="Schultz-Larsen T."/>
            <person name="MacLean D."/>
            <person name="Van Oosterhout C."/>
            <person name="Jones J.D.G."/>
        </authorList>
    </citation>
    <scope>NUCLEOTIDE SEQUENCE [LARGE SCALE GENOMIC DNA]</scope>
    <source>
        <strain evidence="3 4">Ac Nc2</strain>
    </source>
</reference>
<evidence type="ECO:0000256" key="2">
    <source>
        <dbReference type="SAM" id="SignalP"/>
    </source>
</evidence>
<dbReference type="InParanoid" id="A0A024GGZ4"/>
<organism evidence="3 4">
    <name type="scientific">Albugo candida</name>
    <dbReference type="NCBI Taxonomy" id="65357"/>
    <lineage>
        <taxon>Eukaryota</taxon>
        <taxon>Sar</taxon>
        <taxon>Stramenopiles</taxon>
        <taxon>Oomycota</taxon>
        <taxon>Peronosporomycetes</taxon>
        <taxon>Albuginales</taxon>
        <taxon>Albuginaceae</taxon>
        <taxon>Albugo</taxon>
    </lineage>
</organism>
<feature type="signal peptide" evidence="2">
    <location>
        <begin position="1"/>
        <end position="21"/>
    </location>
</feature>
<feature type="chain" id="PRO_5001529478" description="VWFA domain-containing protein" evidence="2">
    <location>
        <begin position="22"/>
        <end position="466"/>
    </location>
</feature>
<feature type="coiled-coil region" evidence="1">
    <location>
        <begin position="366"/>
        <end position="430"/>
    </location>
</feature>
<accession>A0A024GGZ4</accession>
<evidence type="ECO:0008006" key="5">
    <source>
        <dbReference type="Google" id="ProtNLM"/>
    </source>
</evidence>
<name>A0A024GGZ4_9STRA</name>
<dbReference type="EMBL" id="CAIX01000112">
    <property type="protein sequence ID" value="CCI45940.1"/>
    <property type="molecule type" value="Genomic_DNA"/>
</dbReference>